<dbReference type="EMBL" id="FXTB01000007">
    <property type="protein sequence ID" value="SMO77947.1"/>
    <property type="molecule type" value="Genomic_DNA"/>
</dbReference>
<dbReference type="Pfam" id="PF11276">
    <property type="entry name" value="DUF3078"/>
    <property type="match status" value="1"/>
</dbReference>
<dbReference type="Proteomes" id="UP000319040">
    <property type="component" value="Unassembled WGS sequence"/>
</dbReference>
<keyword evidence="2" id="KW-1185">Reference proteome</keyword>
<gene>
    <name evidence="1" type="ORF">SAMN06265379_107130</name>
</gene>
<dbReference type="RefSeq" id="WP_142534009.1">
    <property type="nucleotide sequence ID" value="NZ_FXTB01000007.1"/>
</dbReference>
<dbReference type="AlphaFoldDB" id="A0A521E1U3"/>
<accession>A0A521E1U3</accession>
<name>A0A521E1U3_SACCC</name>
<evidence type="ECO:0000313" key="1">
    <source>
        <dbReference type="EMBL" id="SMO77947.1"/>
    </source>
</evidence>
<dbReference type="OrthoDB" id="1495718at2"/>
<evidence type="ECO:0000313" key="2">
    <source>
        <dbReference type="Proteomes" id="UP000319040"/>
    </source>
</evidence>
<organism evidence="1 2">
    <name type="scientific">Saccharicrinis carchari</name>
    <dbReference type="NCBI Taxonomy" id="1168039"/>
    <lineage>
        <taxon>Bacteria</taxon>
        <taxon>Pseudomonadati</taxon>
        <taxon>Bacteroidota</taxon>
        <taxon>Bacteroidia</taxon>
        <taxon>Marinilabiliales</taxon>
        <taxon>Marinilabiliaceae</taxon>
        <taxon>Saccharicrinis</taxon>
    </lineage>
</organism>
<protein>
    <recommendedName>
        <fullName evidence="3">DUF3078 domain-containing protein</fullName>
    </recommendedName>
</protein>
<reference evidence="1 2" key="1">
    <citation type="submission" date="2017-05" db="EMBL/GenBank/DDBJ databases">
        <authorList>
            <person name="Varghese N."/>
            <person name="Submissions S."/>
        </authorList>
    </citation>
    <scope>NUCLEOTIDE SEQUENCE [LARGE SCALE GENOMIC DNA]</scope>
    <source>
        <strain evidence="1 2">DSM 27040</strain>
    </source>
</reference>
<sequence>MSIKHHLLLKIALFIFIVFFGLRAEAQSWTKTTDTFIDRFNQQDKTYSVTLNDSIIERVNYWSSFDLDHKAFILDENEFRRNQVMTLNTNYWNYKEHVMSLKFYPYKDLNIKYEPTLVRSKLLHDDRGYLDVMAEGSDFNEAVGEVYSMVKRNEMFFIKSPNLVRHVWKTIPEPHRLITDRKHLDMRSAEEGISGLLFGKVDSPTKLNKTIKEKGPWTFSGVENIQLSQAYLSNWTKGGENSIALQSDLLLRANYKKEKVEWENYARHKVGILNSESYPVQVNTDQIVANSKYGLKASKKWYYSFVFDFTSQLFNGYNNKKRESIISGFMSPAYFTFAVGMDYKQSKNFTLLLSPLTSKITYVKDTAKVDPGRYKIDKGKKVAYDTGASLNNHFNWQISTELNLKYKLDVFVGYFDKDPVTQVDWEVIFDMRINQHLSTRISPQLRYFKNESLKVQFREHFAINFSYKF</sequence>
<proteinExistence type="predicted"/>
<evidence type="ECO:0008006" key="3">
    <source>
        <dbReference type="Google" id="ProtNLM"/>
    </source>
</evidence>
<dbReference type="InterPro" id="IPR021428">
    <property type="entry name" value="DUF3078"/>
</dbReference>